<dbReference type="InterPro" id="IPR010982">
    <property type="entry name" value="Lambda_DNA-bd_dom_sf"/>
</dbReference>
<keyword evidence="2" id="KW-0238">DNA-binding</keyword>
<dbReference type="CDD" id="cd01392">
    <property type="entry name" value="HTH_LacI"/>
    <property type="match status" value="1"/>
</dbReference>
<dbReference type="SMART" id="SM00354">
    <property type="entry name" value="HTH_LACI"/>
    <property type="match status" value="1"/>
</dbReference>
<dbReference type="PANTHER" id="PTHR30146:SF149">
    <property type="entry name" value="HTH-TYPE TRANSCRIPTIONAL REGULATOR EBGR"/>
    <property type="match status" value="1"/>
</dbReference>
<dbReference type="EMBL" id="AAGUAT010000234">
    <property type="protein sequence ID" value="EBR9859481.1"/>
    <property type="molecule type" value="Genomic_DNA"/>
</dbReference>
<proteinExistence type="predicted"/>
<dbReference type="GO" id="GO:0000976">
    <property type="term" value="F:transcription cis-regulatory region binding"/>
    <property type="evidence" value="ECO:0007669"/>
    <property type="project" value="TreeGrafter"/>
</dbReference>
<dbReference type="Gene3D" id="1.10.260.40">
    <property type="entry name" value="lambda repressor-like DNA-binding domains"/>
    <property type="match status" value="1"/>
</dbReference>
<evidence type="ECO:0000313" key="5">
    <source>
        <dbReference type="EMBL" id="EBR9859481.1"/>
    </source>
</evidence>
<keyword evidence="3" id="KW-0804">Transcription</keyword>
<name>A0A5U8SVG0_SALET</name>
<protein>
    <submittedName>
        <fullName evidence="5">Transcriptional regulator EbgR</fullName>
    </submittedName>
</protein>
<dbReference type="PROSITE" id="PS50932">
    <property type="entry name" value="HTH_LACI_2"/>
    <property type="match status" value="1"/>
</dbReference>
<organism evidence="5">
    <name type="scientific">Salmonella enterica subsp. enterica serovar Chester</name>
    <dbReference type="NCBI Taxonomy" id="149386"/>
    <lineage>
        <taxon>Bacteria</taxon>
        <taxon>Pseudomonadati</taxon>
        <taxon>Pseudomonadota</taxon>
        <taxon>Gammaproteobacteria</taxon>
        <taxon>Enterobacterales</taxon>
        <taxon>Enterobacteriaceae</taxon>
        <taxon>Salmonella</taxon>
    </lineage>
</organism>
<reference evidence="5" key="1">
    <citation type="submission" date="2018-07" db="EMBL/GenBank/DDBJ databases">
        <authorList>
            <person name="Ashton P.M."/>
            <person name="Dallman T."/>
            <person name="Nair S."/>
            <person name="De Pinna E."/>
            <person name="Peters T."/>
            <person name="Grant K."/>
        </authorList>
    </citation>
    <scope>NUCLEOTIDE SEQUENCE</scope>
    <source>
        <strain evidence="5">296838</strain>
    </source>
</reference>
<evidence type="ECO:0000259" key="4">
    <source>
        <dbReference type="PROSITE" id="PS50932"/>
    </source>
</evidence>
<feature type="non-terminal residue" evidence="5">
    <location>
        <position position="98"/>
    </location>
</feature>
<dbReference type="SUPFAM" id="SSF47413">
    <property type="entry name" value="lambda repressor-like DNA-binding domains"/>
    <property type="match status" value="1"/>
</dbReference>
<dbReference type="Pfam" id="PF00356">
    <property type="entry name" value="LacI"/>
    <property type="match status" value="1"/>
</dbReference>
<evidence type="ECO:0000256" key="1">
    <source>
        <dbReference type="ARBA" id="ARBA00023015"/>
    </source>
</evidence>
<keyword evidence="1" id="KW-0805">Transcription regulation</keyword>
<dbReference type="PROSITE" id="PS00356">
    <property type="entry name" value="HTH_LACI_1"/>
    <property type="match status" value="1"/>
</dbReference>
<comment type="caution">
    <text evidence="5">The sequence shown here is derived from an EMBL/GenBank/DDBJ whole genome shotgun (WGS) entry which is preliminary data.</text>
</comment>
<dbReference type="InterPro" id="IPR000843">
    <property type="entry name" value="HTH_LacI"/>
</dbReference>
<dbReference type="GO" id="GO:0003700">
    <property type="term" value="F:DNA-binding transcription factor activity"/>
    <property type="evidence" value="ECO:0007669"/>
    <property type="project" value="TreeGrafter"/>
</dbReference>
<evidence type="ECO:0000256" key="3">
    <source>
        <dbReference type="ARBA" id="ARBA00023163"/>
    </source>
</evidence>
<dbReference type="AlphaFoldDB" id="A0A5U8SVG0"/>
<accession>A0A5U8SVG0</accession>
<dbReference type="PRINTS" id="PR00036">
    <property type="entry name" value="HTHLACI"/>
</dbReference>
<evidence type="ECO:0000256" key="2">
    <source>
        <dbReference type="ARBA" id="ARBA00023125"/>
    </source>
</evidence>
<feature type="domain" description="HTH lacI-type" evidence="4">
    <location>
        <begin position="2"/>
        <end position="58"/>
    </location>
</feature>
<dbReference type="PANTHER" id="PTHR30146">
    <property type="entry name" value="LACI-RELATED TRANSCRIPTIONAL REPRESSOR"/>
    <property type="match status" value="1"/>
</dbReference>
<sequence length="98" mass="11213">MATLKDIARQAGVSLATVSRVLNDDPTLSVKEETKLRILEIAEKLEYTVSAQRRHTTGKRQAQRLHFLAVYSYPKTAEINDPYYLSIRHGIELQSERL</sequence>
<gene>
    <name evidence="5" type="ORF">DS524_27470</name>
</gene>